<feature type="region of interest" description="Disordered" evidence="1">
    <location>
        <begin position="142"/>
        <end position="175"/>
    </location>
</feature>
<proteinExistence type="predicted"/>
<feature type="transmembrane region" description="Helical" evidence="2">
    <location>
        <begin position="179"/>
        <end position="199"/>
    </location>
</feature>
<evidence type="ECO:0000313" key="4">
    <source>
        <dbReference type="Proteomes" id="UP000724874"/>
    </source>
</evidence>
<feature type="compositionally biased region" description="Low complexity" evidence="1">
    <location>
        <begin position="29"/>
        <end position="56"/>
    </location>
</feature>
<sequence>MGTAASIAVPAEAAAAGAQVGLATPALTSSVGSLDSGSSSSGSGSSFSVGSGFASSPLKSQLGPTRSVNTEGKISKDSKEGQTENQTDTVSFSFWVFLCFSRMRLRLWGLIGSARAASSFPSISSPSMRNWDSLSLSLSSTWNRRNQSRTPQQTSSMTSSAPPSPSLSTSSPMKDAPNINVQTAVGVVLLGVAAAAVFWKVRPE</sequence>
<feature type="compositionally biased region" description="Basic and acidic residues" evidence="1">
    <location>
        <begin position="73"/>
        <end position="82"/>
    </location>
</feature>
<keyword evidence="4" id="KW-1185">Reference proteome</keyword>
<evidence type="ECO:0000256" key="2">
    <source>
        <dbReference type="SAM" id="Phobius"/>
    </source>
</evidence>
<dbReference type="EMBL" id="JADNYJ010000028">
    <property type="protein sequence ID" value="KAF8903872.1"/>
    <property type="molecule type" value="Genomic_DNA"/>
</dbReference>
<feature type="compositionally biased region" description="Polar residues" evidence="1">
    <location>
        <begin position="57"/>
        <end position="72"/>
    </location>
</feature>
<feature type="compositionally biased region" description="Low complexity" evidence="1">
    <location>
        <begin position="148"/>
        <end position="172"/>
    </location>
</feature>
<gene>
    <name evidence="3" type="ORF">CPB84DRAFT_708938</name>
</gene>
<evidence type="ECO:0000313" key="3">
    <source>
        <dbReference type="EMBL" id="KAF8903872.1"/>
    </source>
</evidence>
<dbReference type="Proteomes" id="UP000724874">
    <property type="component" value="Unassembled WGS sequence"/>
</dbReference>
<protein>
    <submittedName>
        <fullName evidence="3">Uncharacterized protein</fullName>
    </submittedName>
</protein>
<evidence type="ECO:0000256" key="1">
    <source>
        <dbReference type="SAM" id="MobiDB-lite"/>
    </source>
</evidence>
<organism evidence="3 4">
    <name type="scientific">Gymnopilus junonius</name>
    <name type="common">Spectacular rustgill mushroom</name>
    <name type="synonym">Gymnopilus spectabilis subsp. junonius</name>
    <dbReference type="NCBI Taxonomy" id="109634"/>
    <lineage>
        <taxon>Eukaryota</taxon>
        <taxon>Fungi</taxon>
        <taxon>Dikarya</taxon>
        <taxon>Basidiomycota</taxon>
        <taxon>Agaricomycotina</taxon>
        <taxon>Agaricomycetes</taxon>
        <taxon>Agaricomycetidae</taxon>
        <taxon>Agaricales</taxon>
        <taxon>Agaricineae</taxon>
        <taxon>Hymenogastraceae</taxon>
        <taxon>Gymnopilus</taxon>
    </lineage>
</organism>
<keyword evidence="2" id="KW-0472">Membrane</keyword>
<accession>A0A9P5TPT3</accession>
<name>A0A9P5TPT3_GYMJU</name>
<keyword evidence="2" id="KW-1133">Transmembrane helix</keyword>
<dbReference type="AlphaFoldDB" id="A0A9P5TPT3"/>
<comment type="caution">
    <text evidence="3">The sequence shown here is derived from an EMBL/GenBank/DDBJ whole genome shotgun (WGS) entry which is preliminary data.</text>
</comment>
<feature type="region of interest" description="Disordered" evidence="1">
    <location>
        <begin position="29"/>
        <end position="85"/>
    </location>
</feature>
<reference evidence="3" key="1">
    <citation type="submission" date="2020-11" db="EMBL/GenBank/DDBJ databases">
        <authorList>
            <consortium name="DOE Joint Genome Institute"/>
            <person name="Ahrendt S."/>
            <person name="Riley R."/>
            <person name="Andreopoulos W."/>
            <person name="LaButti K."/>
            <person name="Pangilinan J."/>
            <person name="Ruiz-duenas F.J."/>
            <person name="Barrasa J.M."/>
            <person name="Sanchez-Garcia M."/>
            <person name="Camarero S."/>
            <person name="Miyauchi S."/>
            <person name="Serrano A."/>
            <person name="Linde D."/>
            <person name="Babiker R."/>
            <person name="Drula E."/>
            <person name="Ayuso-Fernandez I."/>
            <person name="Pacheco R."/>
            <person name="Padilla G."/>
            <person name="Ferreira P."/>
            <person name="Barriuso J."/>
            <person name="Kellner H."/>
            <person name="Castanera R."/>
            <person name="Alfaro M."/>
            <person name="Ramirez L."/>
            <person name="Pisabarro A.G."/>
            <person name="Kuo A."/>
            <person name="Tritt A."/>
            <person name="Lipzen A."/>
            <person name="He G."/>
            <person name="Yan M."/>
            <person name="Ng V."/>
            <person name="Cullen D."/>
            <person name="Martin F."/>
            <person name="Rosso M.-N."/>
            <person name="Henrissat B."/>
            <person name="Hibbett D."/>
            <person name="Martinez A.T."/>
            <person name="Grigoriev I.V."/>
        </authorList>
    </citation>
    <scope>NUCLEOTIDE SEQUENCE</scope>
    <source>
        <strain evidence="3">AH 44721</strain>
    </source>
</reference>
<keyword evidence="2" id="KW-0812">Transmembrane</keyword>